<feature type="transmembrane region" description="Helical" evidence="6">
    <location>
        <begin position="17"/>
        <end position="37"/>
    </location>
</feature>
<protein>
    <submittedName>
        <fullName evidence="7">Lysylphosphatidylglycerol synthase transmembrane domain-containing protein</fullName>
    </submittedName>
</protein>
<evidence type="ECO:0000256" key="4">
    <source>
        <dbReference type="ARBA" id="ARBA00022989"/>
    </source>
</evidence>
<dbReference type="GO" id="GO:0005886">
    <property type="term" value="C:plasma membrane"/>
    <property type="evidence" value="ECO:0007669"/>
    <property type="project" value="UniProtKB-SubCell"/>
</dbReference>
<feature type="transmembrane region" description="Helical" evidence="6">
    <location>
        <begin position="161"/>
        <end position="179"/>
    </location>
</feature>
<feature type="transmembrane region" description="Helical" evidence="6">
    <location>
        <begin position="242"/>
        <end position="261"/>
    </location>
</feature>
<keyword evidence="5 6" id="KW-0472">Membrane</keyword>
<comment type="subcellular location">
    <subcellularLocation>
        <location evidence="1">Cell membrane</location>
        <topology evidence="1">Multi-pass membrane protein</topology>
    </subcellularLocation>
</comment>
<dbReference type="AlphaFoldDB" id="A0AAU7V4R1"/>
<accession>A0AAU7V4R1</accession>
<evidence type="ECO:0000256" key="2">
    <source>
        <dbReference type="ARBA" id="ARBA00022475"/>
    </source>
</evidence>
<dbReference type="PANTHER" id="PTHR39087">
    <property type="entry name" value="UPF0104 MEMBRANE PROTEIN MJ1595"/>
    <property type="match status" value="1"/>
</dbReference>
<organism evidence="7">
    <name type="scientific">Scrofimicrobium appendicitidis</name>
    <dbReference type="NCBI Taxonomy" id="3079930"/>
    <lineage>
        <taxon>Bacteria</taxon>
        <taxon>Bacillati</taxon>
        <taxon>Actinomycetota</taxon>
        <taxon>Actinomycetes</taxon>
        <taxon>Actinomycetales</taxon>
        <taxon>Actinomycetaceae</taxon>
        <taxon>Scrofimicrobium</taxon>
    </lineage>
</organism>
<keyword evidence="2" id="KW-1003">Cell membrane</keyword>
<name>A0AAU7V4R1_9ACTO</name>
<dbReference type="KEGG" id="sapp:SAC06_06170"/>
<evidence type="ECO:0000313" key="7">
    <source>
        <dbReference type="EMBL" id="XBW07234.1"/>
    </source>
</evidence>
<proteinExistence type="predicted"/>
<sequence length="318" mass="33233">MTEPAHLSLSPGTRKHLGIALMIGLVLVAALVVFHTMNPEQMEKTLREANPWWLVAAVGAGAVTWVGAALPVVAFAPVPTPFRDSLLVQMASSFAGVVAPSGLGGFAVTVRYFVKRGVQTTAAVGTLSLIEIAVFLTTLPLVLVAVLFAGLSPDLHLNFKLFLWIGLGLAVVLGGALALPQLRRWSGSQLRELWAKTKPQLIWVSHHPKRLAVAGTGALIQTLGFIGAAGACLAAFGHDLSLWAVGAAYLVANTLGSMIPVPGGVGSIEASLAAALHLAGAPVATAISAAVAFRLVTFYFQIPVGYVALRVLRHRQLV</sequence>
<dbReference type="RefSeq" id="WP_350257440.1">
    <property type="nucleotide sequence ID" value="NZ_CP138335.1"/>
</dbReference>
<feature type="transmembrane region" description="Helical" evidence="6">
    <location>
        <begin position="211"/>
        <end position="236"/>
    </location>
</feature>
<keyword evidence="4 6" id="KW-1133">Transmembrane helix</keyword>
<dbReference type="PANTHER" id="PTHR39087:SF2">
    <property type="entry name" value="UPF0104 MEMBRANE PROTEIN MJ1595"/>
    <property type="match status" value="1"/>
</dbReference>
<dbReference type="InterPro" id="IPR022791">
    <property type="entry name" value="L-PG_synthase/AglD"/>
</dbReference>
<feature type="transmembrane region" description="Helical" evidence="6">
    <location>
        <begin position="126"/>
        <end position="149"/>
    </location>
</feature>
<reference evidence="7" key="1">
    <citation type="submission" date="2023-11" db="EMBL/GenBank/DDBJ databases">
        <title>Scrofimicrobium hongkongense sp. nov., isolated from a patient with peritonitis.</title>
        <authorList>
            <person name="Lao H.Y."/>
            <person name="Wong A.Y.P."/>
            <person name="Ng T.L."/>
            <person name="Wong R.Y.L."/>
            <person name="Yau M.C.Y."/>
            <person name="Lam J.Y.W."/>
            <person name="Siu G.K.H."/>
        </authorList>
    </citation>
    <scope>NUCLEOTIDE SEQUENCE</scope>
    <source>
        <strain evidence="7">R131</strain>
    </source>
</reference>
<evidence type="ECO:0000256" key="3">
    <source>
        <dbReference type="ARBA" id="ARBA00022692"/>
    </source>
</evidence>
<evidence type="ECO:0000256" key="6">
    <source>
        <dbReference type="SAM" id="Phobius"/>
    </source>
</evidence>
<dbReference type="EMBL" id="CP138335">
    <property type="protein sequence ID" value="XBW07234.1"/>
    <property type="molecule type" value="Genomic_DNA"/>
</dbReference>
<gene>
    <name evidence="7" type="ORF">SAC06_06170</name>
</gene>
<feature type="transmembrane region" description="Helical" evidence="6">
    <location>
        <begin position="49"/>
        <end position="74"/>
    </location>
</feature>
<evidence type="ECO:0000256" key="5">
    <source>
        <dbReference type="ARBA" id="ARBA00023136"/>
    </source>
</evidence>
<feature type="transmembrane region" description="Helical" evidence="6">
    <location>
        <begin position="94"/>
        <end position="114"/>
    </location>
</feature>
<keyword evidence="3 6" id="KW-0812">Transmembrane</keyword>
<feature type="transmembrane region" description="Helical" evidence="6">
    <location>
        <begin position="273"/>
        <end position="300"/>
    </location>
</feature>
<dbReference type="Pfam" id="PF03706">
    <property type="entry name" value="LPG_synthase_TM"/>
    <property type="match status" value="1"/>
</dbReference>
<evidence type="ECO:0000256" key="1">
    <source>
        <dbReference type="ARBA" id="ARBA00004651"/>
    </source>
</evidence>